<dbReference type="AlphaFoldDB" id="A0A378BJM0"/>
<gene>
    <name evidence="1" type="ORF">NCTC5050_05172</name>
</gene>
<proteinExistence type="predicted"/>
<evidence type="ECO:0000313" key="2">
    <source>
        <dbReference type="Proteomes" id="UP000255382"/>
    </source>
</evidence>
<accession>A0A378BJM0</accession>
<sequence length="54" mass="5931">MSRQQAETVLLASMQLTRQLAADGGESLRRRRIWEWPIPPPAAATISVLTGSDP</sequence>
<keyword evidence="2" id="KW-1185">Reference proteome</keyword>
<dbReference type="GO" id="GO:0016757">
    <property type="term" value="F:glycosyltransferase activity"/>
    <property type="evidence" value="ECO:0007669"/>
    <property type="project" value="UniProtKB-KW"/>
</dbReference>
<reference evidence="1 2" key="1">
    <citation type="submission" date="2018-06" db="EMBL/GenBank/DDBJ databases">
        <authorList>
            <consortium name="Pathogen Informatics"/>
            <person name="Doyle S."/>
        </authorList>
    </citation>
    <scope>NUCLEOTIDE SEQUENCE [LARGE SCALE GENOMIC DNA]</scope>
    <source>
        <strain evidence="1 2">NCTC5050</strain>
    </source>
</reference>
<keyword evidence="1" id="KW-0808">Transferase</keyword>
<dbReference type="EMBL" id="UGLZ01000005">
    <property type="protein sequence ID" value="STV42485.1"/>
    <property type="molecule type" value="Genomic_DNA"/>
</dbReference>
<evidence type="ECO:0000313" key="1">
    <source>
        <dbReference type="EMBL" id="STV42485.1"/>
    </source>
</evidence>
<organism evidence="1 2">
    <name type="scientific">Klebsiella pneumoniae subsp. ozaenae</name>
    <dbReference type="NCBI Taxonomy" id="574"/>
    <lineage>
        <taxon>Bacteria</taxon>
        <taxon>Pseudomonadati</taxon>
        <taxon>Pseudomonadota</taxon>
        <taxon>Gammaproteobacteria</taxon>
        <taxon>Enterobacterales</taxon>
        <taxon>Enterobacteriaceae</taxon>
        <taxon>Klebsiella/Raoultella group</taxon>
        <taxon>Klebsiella</taxon>
        <taxon>Klebsiella pneumoniae complex</taxon>
    </lineage>
</organism>
<name>A0A378BJM0_KLEPO</name>
<dbReference type="Proteomes" id="UP000255382">
    <property type="component" value="Unassembled WGS sequence"/>
</dbReference>
<keyword evidence="1" id="KW-0328">Glycosyltransferase</keyword>
<protein>
    <submittedName>
        <fullName evidence="1">Nicotinate-nucleotide-dimethylbenzimidazole phosphoribosyltransferase</fullName>
    </submittedName>
</protein>